<name>A0A915CKS7_9BILA</name>
<keyword evidence="2" id="KW-1185">Reference proteome</keyword>
<proteinExistence type="predicted"/>
<dbReference type="AlphaFoldDB" id="A0A915CKS7"/>
<evidence type="ECO:0000313" key="3">
    <source>
        <dbReference type="WBParaSite" id="jg10194"/>
    </source>
</evidence>
<dbReference type="Proteomes" id="UP000887574">
    <property type="component" value="Unplaced"/>
</dbReference>
<protein>
    <submittedName>
        <fullName evidence="3">Uncharacterized protein</fullName>
    </submittedName>
</protein>
<feature type="compositionally biased region" description="Basic and acidic residues" evidence="1">
    <location>
        <begin position="121"/>
        <end position="131"/>
    </location>
</feature>
<reference evidence="3" key="1">
    <citation type="submission" date="2022-11" db="UniProtKB">
        <authorList>
            <consortium name="WormBaseParasite"/>
        </authorList>
    </citation>
    <scope>IDENTIFICATION</scope>
</reference>
<organism evidence="2 3">
    <name type="scientific">Ditylenchus dipsaci</name>
    <dbReference type="NCBI Taxonomy" id="166011"/>
    <lineage>
        <taxon>Eukaryota</taxon>
        <taxon>Metazoa</taxon>
        <taxon>Ecdysozoa</taxon>
        <taxon>Nematoda</taxon>
        <taxon>Chromadorea</taxon>
        <taxon>Rhabditida</taxon>
        <taxon>Tylenchina</taxon>
        <taxon>Tylenchomorpha</taxon>
        <taxon>Sphaerularioidea</taxon>
        <taxon>Anguinidae</taxon>
        <taxon>Anguininae</taxon>
        <taxon>Ditylenchus</taxon>
    </lineage>
</organism>
<evidence type="ECO:0000313" key="2">
    <source>
        <dbReference type="Proteomes" id="UP000887574"/>
    </source>
</evidence>
<accession>A0A915CKS7</accession>
<feature type="region of interest" description="Disordered" evidence="1">
    <location>
        <begin position="89"/>
        <end position="135"/>
    </location>
</feature>
<sequence>MLFQAKPAVLDVVVCREANSRCPADEIPEKSCDLTMQIYEISRPSAPNAPSRTLSQSTEPRMSAAMVLEAGEPNCLLLSFWGTTDTEEKKKTDQQRIIKQQTNTDTREKHSTISQETMDSNSKKEFDEKTQTYKTGGSIEGGVGNLLSDTDIFSSAGGAPFKTLLALCANWITWARSCGGDEGIWQGRVQEGLDGWMKTQMEDWRRPRVVQLRQQAQQAQGLDEGGGFADASKWLNGENVGNVMDKQPCTGCPFRRRSSTSQSAAVAIATISTPLWLLLRRSAMQDEPIDIHLLNTATYRLATRSLNSDREAIARRRINSLKPSTAVAVSKQED</sequence>
<dbReference type="WBParaSite" id="jg10194">
    <property type="protein sequence ID" value="jg10194"/>
    <property type="gene ID" value="jg10194"/>
</dbReference>
<evidence type="ECO:0000256" key="1">
    <source>
        <dbReference type="SAM" id="MobiDB-lite"/>
    </source>
</evidence>